<keyword evidence="2 5" id="KW-0479">Metal-binding</keyword>
<dbReference type="GO" id="GO:0005506">
    <property type="term" value="F:iron ion binding"/>
    <property type="evidence" value="ECO:0007669"/>
    <property type="project" value="InterPro"/>
</dbReference>
<evidence type="ECO:0000256" key="4">
    <source>
        <dbReference type="ARBA" id="ARBA00023004"/>
    </source>
</evidence>
<dbReference type="InterPro" id="IPR036396">
    <property type="entry name" value="Cyt_P450_sf"/>
</dbReference>
<comment type="similarity">
    <text evidence="1 6">Belongs to the cytochrome P450 family.</text>
</comment>
<dbReference type="GO" id="GO:0016705">
    <property type="term" value="F:oxidoreductase activity, acting on paired donors, with incorporation or reduction of molecular oxygen"/>
    <property type="evidence" value="ECO:0007669"/>
    <property type="project" value="InterPro"/>
</dbReference>
<evidence type="ECO:0000256" key="2">
    <source>
        <dbReference type="ARBA" id="ARBA00022723"/>
    </source>
</evidence>
<dbReference type="GO" id="GO:0006629">
    <property type="term" value="P:lipid metabolic process"/>
    <property type="evidence" value="ECO:0007669"/>
    <property type="project" value="UniProtKB-ARBA"/>
</dbReference>
<dbReference type="PROSITE" id="PS00086">
    <property type="entry name" value="CYTOCHROME_P450"/>
    <property type="match status" value="1"/>
</dbReference>
<evidence type="ECO:0000256" key="7">
    <source>
        <dbReference type="SAM" id="Phobius"/>
    </source>
</evidence>
<dbReference type="SUPFAM" id="SSF48264">
    <property type="entry name" value="Cytochrome P450"/>
    <property type="match status" value="1"/>
</dbReference>
<keyword evidence="9" id="KW-1185">Reference proteome</keyword>
<dbReference type="InterPro" id="IPR017972">
    <property type="entry name" value="Cyt_P450_CS"/>
</dbReference>
<gene>
    <name evidence="8" type="ORF">EDD36DRAFT_121352</name>
</gene>
<evidence type="ECO:0000256" key="5">
    <source>
        <dbReference type="PIRSR" id="PIRSR602401-1"/>
    </source>
</evidence>
<keyword evidence="7" id="KW-0472">Membrane</keyword>
<evidence type="ECO:0000256" key="6">
    <source>
        <dbReference type="RuleBase" id="RU000461"/>
    </source>
</evidence>
<dbReference type="InterPro" id="IPR002401">
    <property type="entry name" value="Cyt_P450_E_grp-I"/>
</dbReference>
<dbReference type="PRINTS" id="PR00463">
    <property type="entry name" value="EP450I"/>
</dbReference>
<keyword evidence="6" id="KW-0503">Monooxygenase</keyword>
<dbReference type="InterPro" id="IPR001128">
    <property type="entry name" value="Cyt_P450"/>
</dbReference>
<name>A0AAN6IGC6_9EURO</name>
<comment type="cofactor">
    <cofactor evidence="5">
        <name>heme</name>
        <dbReference type="ChEBI" id="CHEBI:30413"/>
    </cofactor>
</comment>
<protein>
    <submittedName>
        <fullName evidence="8">Cytochrome P450</fullName>
    </submittedName>
</protein>
<evidence type="ECO:0000313" key="9">
    <source>
        <dbReference type="Proteomes" id="UP001203852"/>
    </source>
</evidence>
<feature type="transmembrane region" description="Helical" evidence="7">
    <location>
        <begin position="12"/>
        <end position="38"/>
    </location>
</feature>
<comment type="caution">
    <text evidence="8">The sequence shown here is derived from an EMBL/GenBank/DDBJ whole genome shotgun (WGS) entry which is preliminary data.</text>
</comment>
<accession>A0AAN6IGC6</accession>
<dbReference type="Pfam" id="PF00067">
    <property type="entry name" value="p450"/>
    <property type="match status" value="1"/>
</dbReference>
<dbReference type="Proteomes" id="UP001203852">
    <property type="component" value="Unassembled WGS sequence"/>
</dbReference>
<reference evidence="8" key="1">
    <citation type="journal article" date="2022" name="bioRxiv">
        <title>Deciphering the potential niche of two novel black yeast fungi from a biological soil crust based on their genomes, phenotypes, and melanin regulation.</title>
        <authorList>
            <consortium name="DOE Joint Genome Institute"/>
            <person name="Carr E.C."/>
            <person name="Barton Q."/>
            <person name="Grambo S."/>
            <person name="Sullivan M."/>
            <person name="Renfro C.M."/>
            <person name="Kuo A."/>
            <person name="Pangilinan J."/>
            <person name="Lipzen A."/>
            <person name="Keymanesh K."/>
            <person name="Savage E."/>
            <person name="Barry K."/>
            <person name="Grigoriev I.V."/>
            <person name="Riekhof W.R."/>
            <person name="Harris S.S."/>
        </authorList>
    </citation>
    <scope>NUCLEOTIDE SEQUENCE</scope>
    <source>
        <strain evidence="8">JF 03-4F</strain>
    </source>
</reference>
<dbReference type="EMBL" id="MU404351">
    <property type="protein sequence ID" value="KAI1616030.1"/>
    <property type="molecule type" value="Genomic_DNA"/>
</dbReference>
<dbReference type="PANTHER" id="PTHR24296">
    <property type="entry name" value="CYTOCHROME P450"/>
    <property type="match status" value="1"/>
</dbReference>
<dbReference type="Gene3D" id="1.10.630.10">
    <property type="entry name" value="Cytochrome P450"/>
    <property type="match status" value="1"/>
</dbReference>
<keyword evidence="4 5" id="KW-0408">Iron</keyword>
<organism evidence="8 9">
    <name type="scientific">Exophiala viscosa</name>
    <dbReference type="NCBI Taxonomy" id="2486360"/>
    <lineage>
        <taxon>Eukaryota</taxon>
        <taxon>Fungi</taxon>
        <taxon>Dikarya</taxon>
        <taxon>Ascomycota</taxon>
        <taxon>Pezizomycotina</taxon>
        <taxon>Eurotiomycetes</taxon>
        <taxon>Chaetothyriomycetidae</taxon>
        <taxon>Chaetothyriales</taxon>
        <taxon>Herpotrichiellaceae</taxon>
        <taxon>Exophiala</taxon>
    </lineage>
</organism>
<dbReference type="GO" id="GO:0004497">
    <property type="term" value="F:monooxygenase activity"/>
    <property type="evidence" value="ECO:0007669"/>
    <property type="project" value="UniProtKB-KW"/>
</dbReference>
<keyword evidence="7" id="KW-1133">Transmembrane helix</keyword>
<keyword evidence="5 6" id="KW-0349">Heme</keyword>
<evidence type="ECO:0000256" key="1">
    <source>
        <dbReference type="ARBA" id="ARBA00010617"/>
    </source>
</evidence>
<proteinExistence type="inferred from homology"/>
<sequence length="535" mass="61129">MPFLLSEPLLPSHISVLAIVGCAVLFLLLTVGVICWTYRHRGIWASSSANAKWIGGPKGKPFKGNLQELDTHGAASCKAWYSLYERYGPAYEMTIPFFRLHVINHPTYLEHIQKHNSKNYIRGSFTRNMFGELHRTGIFVADGKEWYAQRKAATRAFSKHNFEAHITQSVHHWLDILMSLLSNLAKKQEEFDFQELMSRFIFCLFLRIAFHEDKLALDILSENPVCLMSKPDYVEAFDQAIHLFDRRRRDPLWRITEKLSGEDRITKRAVKLFYGQIDGLIKKRLEAMSNGYKPNANAGIDLLDLFLQSTTDPYTLGGMVFSFLSAGRDTTTYQTSWLMKEIHHKDNQHLDAANKIRAEAEQLGFTSAYLGYGDAPKLRFANAMWDETTRLDTVSPAGQLEAAEDDVLPAVPELNMPPRYIKKGDVVSYQNYVLSRMHEVWGKDAAVFNPYRWFQEDGEGISYSPFKYHSWNAGPRSCLGRPLATYEGITISTAILQRFDVDLSDSGRLYEPLAGLNMGIKGGLRMRVRERELKT</sequence>
<evidence type="ECO:0000256" key="3">
    <source>
        <dbReference type="ARBA" id="ARBA00023002"/>
    </source>
</evidence>
<keyword evidence="3 6" id="KW-0560">Oxidoreductase</keyword>
<keyword evidence="7" id="KW-0812">Transmembrane</keyword>
<dbReference type="AlphaFoldDB" id="A0AAN6IGC6"/>
<feature type="binding site" description="axial binding residue" evidence="5">
    <location>
        <position position="478"/>
    </location>
    <ligand>
        <name>heme</name>
        <dbReference type="ChEBI" id="CHEBI:30413"/>
    </ligand>
    <ligandPart>
        <name>Fe</name>
        <dbReference type="ChEBI" id="CHEBI:18248"/>
    </ligandPart>
</feature>
<evidence type="ECO:0000313" key="8">
    <source>
        <dbReference type="EMBL" id="KAI1616030.1"/>
    </source>
</evidence>
<dbReference type="GO" id="GO:0020037">
    <property type="term" value="F:heme binding"/>
    <property type="evidence" value="ECO:0007669"/>
    <property type="project" value="InterPro"/>
</dbReference>